<feature type="transmembrane region" description="Helical" evidence="14">
    <location>
        <begin position="25"/>
        <end position="46"/>
    </location>
</feature>
<dbReference type="EMBL" id="MCFD01000012">
    <property type="protein sequence ID" value="ORX67486.1"/>
    <property type="molecule type" value="Genomic_DNA"/>
</dbReference>
<dbReference type="AlphaFoldDB" id="A0A1Y1W2J0"/>
<keyword evidence="7" id="KW-0756">Sterol biosynthesis</keyword>
<evidence type="ECO:0000256" key="12">
    <source>
        <dbReference type="ARBA" id="ARBA00023235"/>
    </source>
</evidence>
<accession>A0A1Y1W2J0</accession>
<evidence type="ECO:0000259" key="15">
    <source>
        <dbReference type="PROSITE" id="PS51751"/>
    </source>
</evidence>
<dbReference type="STRING" id="61395.A0A1Y1W2J0"/>
<dbReference type="GO" id="GO:0016126">
    <property type="term" value="P:sterol biosynthetic process"/>
    <property type="evidence" value="ECO:0007669"/>
    <property type="project" value="UniProtKB-KW"/>
</dbReference>
<name>A0A1Y1W2J0_9FUNG</name>
<dbReference type="PROSITE" id="PS51751">
    <property type="entry name" value="EXPERA"/>
    <property type="match status" value="1"/>
</dbReference>
<keyword evidence="12" id="KW-0413">Isomerase</keyword>
<evidence type="ECO:0000256" key="6">
    <source>
        <dbReference type="ARBA" id="ARBA00022989"/>
    </source>
</evidence>
<keyword evidence="5" id="KW-0752">Steroid biosynthesis</keyword>
<dbReference type="RefSeq" id="XP_040741373.1">
    <property type="nucleotide sequence ID" value="XM_040891438.1"/>
</dbReference>
<evidence type="ECO:0000256" key="4">
    <source>
        <dbReference type="ARBA" id="ARBA00022692"/>
    </source>
</evidence>
<evidence type="ECO:0000256" key="7">
    <source>
        <dbReference type="ARBA" id="ARBA00023011"/>
    </source>
</evidence>
<dbReference type="InterPro" id="IPR033118">
    <property type="entry name" value="EXPERA"/>
</dbReference>
<keyword evidence="9 13" id="KW-0472">Membrane</keyword>
<reference evidence="16 17" key="1">
    <citation type="submission" date="2016-07" db="EMBL/GenBank/DDBJ databases">
        <title>Pervasive Adenine N6-methylation of Active Genes in Fungi.</title>
        <authorList>
            <consortium name="DOE Joint Genome Institute"/>
            <person name="Mondo S.J."/>
            <person name="Dannebaum R.O."/>
            <person name="Kuo R.C."/>
            <person name="Labutti K."/>
            <person name="Haridas S."/>
            <person name="Kuo A."/>
            <person name="Salamov A."/>
            <person name="Ahrendt S.R."/>
            <person name="Lipzen A."/>
            <person name="Sullivan W."/>
            <person name="Andreopoulos W.B."/>
            <person name="Clum A."/>
            <person name="Lindquist E."/>
            <person name="Daum C."/>
            <person name="Ramamoorthy G.K."/>
            <person name="Gryganskyi A."/>
            <person name="Culley D."/>
            <person name="Magnuson J.K."/>
            <person name="James T.Y."/>
            <person name="O'Malley M.A."/>
            <person name="Stajich J.E."/>
            <person name="Spatafora J.W."/>
            <person name="Visel A."/>
            <person name="Grigoriev I.V."/>
        </authorList>
    </citation>
    <scope>NUCLEOTIDE SEQUENCE [LARGE SCALE GENOMIC DNA]</scope>
    <source>
        <strain evidence="16 17">ATCC 12442</strain>
    </source>
</reference>
<dbReference type="GO" id="GO:0000247">
    <property type="term" value="F:C-8 sterol isomerase activity"/>
    <property type="evidence" value="ECO:0007669"/>
    <property type="project" value="TreeGrafter"/>
</dbReference>
<protein>
    <submittedName>
        <fullName evidence="16">Emopamil-binding protein</fullName>
    </submittedName>
</protein>
<evidence type="ECO:0000256" key="9">
    <source>
        <dbReference type="ARBA" id="ARBA00023136"/>
    </source>
</evidence>
<keyword evidence="11" id="KW-0753">Steroid metabolism</keyword>
<evidence type="ECO:0000256" key="1">
    <source>
        <dbReference type="ARBA" id="ARBA00004141"/>
    </source>
</evidence>
<feature type="transmembrane region" description="Helical" evidence="14">
    <location>
        <begin position="181"/>
        <end position="201"/>
    </location>
</feature>
<feature type="transmembrane region" description="Helical" evidence="14">
    <location>
        <begin position="142"/>
        <end position="161"/>
    </location>
</feature>
<evidence type="ECO:0000256" key="11">
    <source>
        <dbReference type="ARBA" id="ARBA00023221"/>
    </source>
</evidence>
<dbReference type="PANTHER" id="PTHR14207">
    <property type="entry name" value="STEROL ISOMERASE"/>
    <property type="match status" value="1"/>
</dbReference>
<keyword evidence="8" id="KW-0443">Lipid metabolism</keyword>
<feature type="transmembrane region" description="Helical" evidence="14">
    <location>
        <begin position="111"/>
        <end position="135"/>
    </location>
</feature>
<dbReference type="OrthoDB" id="58557at2759"/>
<evidence type="ECO:0000256" key="8">
    <source>
        <dbReference type="ARBA" id="ARBA00023098"/>
    </source>
</evidence>
<evidence type="ECO:0000313" key="16">
    <source>
        <dbReference type="EMBL" id="ORX67486.1"/>
    </source>
</evidence>
<dbReference type="Pfam" id="PF05241">
    <property type="entry name" value="EBP"/>
    <property type="match status" value="1"/>
</dbReference>
<evidence type="ECO:0000256" key="2">
    <source>
        <dbReference type="ARBA" id="ARBA00008337"/>
    </source>
</evidence>
<dbReference type="GeneID" id="63808086"/>
<evidence type="ECO:0000256" key="10">
    <source>
        <dbReference type="ARBA" id="ARBA00023166"/>
    </source>
</evidence>
<keyword evidence="6 13" id="KW-1133">Transmembrane helix</keyword>
<evidence type="ECO:0000313" key="17">
    <source>
        <dbReference type="Proteomes" id="UP000193922"/>
    </source>
</evidence>
<comment type="subcellular location">
    <subcellularLocation>
        <location evidence="1">Membrane</location>
        <topology evidence="1">Multi-pass membrane protein</topology>
    </subcellularLocation>
</comment>
<dbReference type="GO" id="GO:0047750">
    <property type="term" value="F:cholestenol delta-isomerase activity"/>
    <property type="evidence" value="ECO:0007669"/>
    <property type="project" value="InterPro"/>
</dbReference>
<sequence>MTTPHPYYPLSLAMDTYVAPTQHPLTLVCTIGTALALVLLLSYILVLRPLPLPRSTMLTAQWFVLCGSLHCVFELYYLAQFTALPESTDIMASLWKEYAKSDSRYLTQSSMVGALESVTVVVVGPLCWLVVIGICRDSPVRWLAQLVASVLHVYSVVLYFATEIIASESSCRPEPLYYYGYFYAMNAPWLVVPLWLATSAAREIHTAMHQAMQKPSQCIVEKKKKG</sequence>
<evidence type="ECO:0000256" key="13">
    <source>
        <dbReference type="PROSITE-ProRule" id="PRU01087"/>
    </source>
</evidence>
<evidence type="ECO:0000256" key="3">
    <source>
        <dbReference type="ARBA" id="ARBA00022516"/>
    </source>
</evidence>
<dbReference type="InterPro" id="IPR007905">
    <property type="entry name" value="EBP"/>
</dbReference>
<dbReference type="Proteomes" id="UP000193922">
    <property type="component" value="Unassembled WGS sequence"/>
</dbReference>
<dbReference type="GO" id="GO:0004769">
    <property type="term" value="F:steroid Delta-isomerase activity"/>
    <property type="evidence" value="ECO:0007669"/>
    <property type="project" value="TreeGrafter"/>
</dbReference>
<feature type="domain" description="EXPERA" evidence="15">
    <location>
        <begin position="55"/>
        <end position="197"/>
    </location>
</feature>
<dbReference type="GO" id="GO:0005783">
    <property type="term" value="C:endoplasmic reticulum"/>
    <property type="evidence" value="ECO:0007669"/>
    <property type="project" value="TreeGrafter"/>
</dbReference>
<keyword evidence="17" id="KW-1185">Reference proteome</keyword>
<dbReference type="PANTHER" id="PTHR14207:SF0">
    <property type="entry name" value="3-BETA-HYDROXYSTEROID-DELTA(8),DELTA(7)-ISOMERASE"/>
    <property type="match status" value="1"/>
</dbReference>
<keyword evidence="4 13" id="KW-0812">Transmembrane</keyword>
<organism evidence="16 17">
    <name type="scientific">Linderina pennispora</name>
    <dbReference type="NCBI Taxonomy" id="61395"/>
    <lineage>
        <taxon>Eukaryota</taxon>
        <taxon>Fungi</taxon>
        <taxon>Fungi incertae sedis</taxon>
        <taxon>Zoopagomycota</taxon>
        <taxon>Kickxellomycotina</taxon>
        <taxon>Kickxellomycetes</taxon>
        <taxon>Kickxellales</taxon>
        <taxon>Kickxellaceae</taxon>
        <taxon>Linderina</taxon>
    </lineage>
</organism>
<evidence type="ECO:0000256" key="5">
    <source>
        <dbReference type="ARBA" id="ARBA00022955"/>
    </source>
</evidence>
<comment type="similarity">
    <text evidence="2">Belongs to the EBP family.</text>
</comment>
<dbReference type="GO" id="GO:0016020">
    <property type="term" value="C:membrane"/>
    <property type="evidence" value="ECO:0007669"/>
    <property type="project" value="UniProtKB-SubCell"/>
</dbReference>
<comment type="caution">
    <text evidence="16">The sequence shown here is derived from an EMBL/GenBank/DDBJ whole genome shotgun (WGS) entry which is preliminary data.</text>
</comment>
<keyword evidence="10" id="KW-1207">Sterol metabolism</keyword>
<keyword evidence="3" id="KW-0444">Lipid biosynthesis</keyword>
<evidence type="ECO:0000256" key="14">
    <source>
        <dbReference type="SAM" id="Phobius"/>
    </source>
</evidence>
<feature type="transmembrane region" description="Helical" evidence="14">
    <location>
        <begin position="58"/>
        <end position="79"/>
    </location>
</feature>
<gene>
    <name evidence="16" type="ORF">DL89DRAFT_324265</name>
</gene>
<proteinExistence type="inferred from homology"/>